<reference evidence="2 3" key="1">
    <citation type="journal article" date="2015" name="Antonie Van Leeuwenhoek">
        <title>Pseudooceanicola atlanticus gen. nov. sp. nov., isolated from surface seawater of the Atlantic Ocean and reclassification of Oceanicola batsensis, Oceanicola marinus, Oceanicola nitratireducens, Oceanicola nanhaiensis, Oceanicola antarcticus and Oceanicola flagellatus, as Pseudooceanicola batsensis comb. nov., Pseudooceanicola marinus comb. nov., Pseudooceanicola nitratireducens comb. nov., Pseudooceanicola nanhaiensis comb. nov., Pseudooceanicola antarcticus comb. nov., and Pseudooceanicola flagellatus comb. nov.</title>
        <authorList>
            <person name="Lai Q."/>
            <person name="Li G."/>
            <person name="Liu X."/>
            <person name="Du Y."/>
            <person name="Sun F."/>
            <person name="Shao Z."/>
        </authorList>
    </citation>
    <scope>NUCLEOTIDE SEQUENCE [LARGE SCALE GENOMIC DNA]</scope>
    <source>
        <strain evidence="2 3">22II-s11g</strain>
    </source>
</reference>
<dbReference type="AlphaFoldDB" id="A0A0A0EEU4"/>
<evidence type="ECO:0000256" key="1">
    <source>
        <dbReference type="SAM" id="SignalP"/>
    </source>
</evidence>
<dbReference type="InterPro" id="IPR038696">
    <property type="entry name" value="IalB_sf"/>
</dbReference>
<name>A0A0A0EEU4_9RHOB</name>
<organism evidence="2 3">
    <name type="scientific">Pseudooceanicola atlanticus</name>
    <dbReference type="NCBI Taxonomy" id="1461694"/>
    <lineage>
        <taxon>Bacteria</taxon>
        <taxon>Pseudomonadati</taxon>
        <taxon>Pseudomonadota</taxon>
        <taxon>Alphaproteobacteria</taxon>
        <taxon>Rhodobacterales</taxon>
        <taxon>Paracoccaceae</taxon>
        <taxon>Pseudooceanicola</taxon>
    </lineage>
</organism>
<dbReference type="Gene3D" id="2.60.40.1880">
    <property type="entry name" value="Invasion associated locus B (IalB) protein"/>
    <property type="match status" value="1"/>
</dbReference>
<keyword evidence="1" id="KW-0732">Signal</keyword>
<dbReference type="EMBL" id="AQQX01000002">
    <property type="protein sequence ID" value="KGM49486.1"/>
    <property type="molecule type" value="Genomic_DNA"/>
</dbReference>
<dbReference type="eggNOG" id="ENOG50341WN">
    <property type="taxonomic scope" value="Bacteria"/>
</dbReference>
<proteinExistence type="predicted"/>
<feature type="chain" id="PRO_5001969030" evidence="1">
    <location>
        <begin position="21"/>
        <end position="184"/>
    </location>
</feature>
<dbReference type="OrthoDB" id="7823834at2"/>
<dbReference type="STRING" id="1461694.ATO9_05540"/>
<sequence length="184" mass="20317">MRLAASLAALLALTPVPLMAQEWFTHRFGELWAYHGDWLALCSDNGAGACRIVASGKDEGSEAFFDHRMSLHFRDESGAWTIEVMDRGMPDRELTFVGFEIDGTVTDLPDGAWQPGERDFGNVIETIHLVDPDLTRDLVAAMRAGNRLTVRYLPIGQDGLARFSLRGITAAMNAVEAHVQDRSN</sequence>
<feature type="signal peptide" evidence="1">
    <location>
        <begin position="1"/>
        <end position="20"/>
    </location>
</feature>
<protein>
    <submittedName>
        <fullName evidence="2">Uncharacterized protein</fullName>
    </submittedName>
</protein>
<comment type="caution">
    <text evidence="2">The sequence shown here is derived from an EMBL/GenBank/DDBJ whole genome shotgun (WGS) entry which is preliminary data.</text>
</comment>
<evidence type="ECO:0000313" key="2">
    <source>
        <dbReference type="EMBL" id="KGM49486.1"/>
    </source>
</evidence>
<gene>
    <name evidence="2" type="ORF">ATO9_05540</name>
</gene>
<keyword evidence="3" id="KW-1185">Reference proteome</keyword>
<accession>A0A0A0EEU4</accession>
<evidence type="ECO:0000313" key="3">
    <source>
        <dbReference type="Proteomes" id="UP000030004"/>
    </source>
</evidence>
<dbReference type="RefSeq" id="WP_043746418.1">
    <property type="nucleotide sequence ID" value="NZ_AQQX01000002.1"/>
</dbReference>
<dbReference type="Proteomes" id="UP000030004">
    <property type="component" value="Unassembled WGS sequence"/>
</dbReference>